<evidence type="ECO:0000256" key="7">
    <source>
        <dbReference type="ARBA" id="ARBA00023136"/>
    </source>
</evidence>
<dbReference type="InterPro" id="IPR027417">
    <property type="entry name" value="P-loop_NTPase"/>
</dbReference>
<reference evidence="10" key="1">
    <citation type="submission" date="2020-05" db="EMBL/GenBank/DDBJ databases">
        <title>Novel species in genus Nocardioides.</title>
        <authorList>
            <person name="Zhang G."/>
        </authorList>
    </citation>
    <scope>NUCLEOTIDE SEQUENCE [LARGE SCALE GENOMIC DNA]</scope>
    <source>
        <strain evidence="10">zg-1050</strain>
    </source>
</reference>
<comment type="subcellular location">
    <subcellularLocation>
        <location evidence="1">Cell membrane</location>
        <topology evidence="1">Peripheral membrane protein</topology>
    </subcellularLocation>
</comment>
<protein>
    <submittedName>
        <fullName evidence="9">ABC transporter ATP-binding protein</fullName>
    </submittedName>
</protein>
<keyword evidence="10" id="KW-1185">Reference proteome</keyword>
<evidence type="ECO:0000313" key="9">
    <source>
        <dbReference type="EMBL" id="QKF07536.1"/>
    </source>
</evidence>
<evidence type="ECO:0000256" key="3">
    <source>
        <dbReference type="ARBA" id="ARBA00022448"/>
    </source>
</evidence>
<keyword evidence="7" id="KW-0472">Membrane</keyword>
<dbReference type="InterPro" id="IPR003439">
    <property type="entry name" value="ABC_transporter-like_ATP-bd"/>
</dbReference>
<feature type="domain" description="ABC transporter" evidence="8">
    <location>
        <begin position="6"/>
        <end position="258"/>
    </location>
</feature>
<dbReference type="PANTHER" id="PTHR43297">
    <property type="entry name" value="OLIGOPEPTIDE TRANSPORT ATP-BINDING PROTEIN APPD"/>
    <property type="match status" value="1"/>
</dbReference>
<dbReference type="GO" id="GO:0016887">
    <property type="term" value="F:ATP hydrolysis activity"/>
    <property type="evidence" value="ECO:0007669"/>
    <property type="project" value="InterPro"/>
</dbReference>
<dbReference type="RefSeq" id="WP_173164720.1">
    <property type="nucleotide sequence ID" value="NZ_CP053716.1"/>
</dbReference>
<dbReference type="Gene3D" id="3.40.50.300">
    <property type="entry name" value="P-loop containing nucleotide triphosphate hydrolases"/>
    <property type="match status" value="1"/>
</dbReference>
<name>A0A6M8J6H8_9ACTN</name>
<gene>
    <name evidence="9" type="ORF">HLV38_04945</name>
</gene>
<dbReference type="GO" id="GO:0005524">
    <property type="term" value="F:ATP binding"/>
    <property type="evidence" value="ECO:0007669"/>
    <property type="project" value="UniProtKB-KW"/>
</dbReference>
<evidence type="ECO:0000313" key="10">
    <source>
        <dbReference type="Proteomes" id="UP000503297"/>
    </source>
</evidence>
<dbReference type="InterPro" id="IPR050388">
    <property type="entry name" value="ABC_Ni/Peptide_Import"/>
</dbReference>
<dbReference type="AlphaFoldDB" id="A0A6M8J6H8"/>
<keyword evidence="3" id="KW-0813">Transport</keyword>
<dbReference type="Pfam" id="PF00005">
    <property type="entry name" value="ABC_tran"/>
    <property type="match status" value="1"/>
</dbReference>
<organism evidence="9 10">
    <name type="scientific">Berryella wangjianweii</name>
    <dbReference type="NCBI Taxonomy" id="2734634"/>
    <lineage>
        <taxon>Bacteria</taxon>
        <taxon>Bacillati</taxon>
        <taxon>Actinomycetota</taxon>
        <taxon>Coriobacteriia</taxon>
        <taxon>Eggerthellales</taxon>
        <taxon>Eggerthellaceae</taxon>
        <taxon>Berryella</taxon>
    </lineage>
</organism>
<evidence type="ECO:0000256" key="2">
    <source>
        <dbReference type="ARBA" id="ARBA00005417"/>
    </source>
</evidence>
<sequence length="271" mass="28041">MGQAVLEYEGVEVSYGGRPVVGPVSFALSEAQALGVVGASGSGKTTLACAALGLLAPGGRISAGDIRLRPQGCAAPVSLTQLRPAQLRALCGTSMGMVFQDALASLNPVRRIGSQAFEAVRAHERTSRAQVARRFAALLERLALSDPERVMAGYPAELSGGMGQRVGIALALLLRPRVLFADEPTASLDVIAQRAVADELARLSADEGVALVLITHNIALARHLCDEALVMSGGAVADQGPLAHVLSADRACPEARALLDAVPQLTGREGR</sequence>
<comment type="similarity">
    <text evidence="2">Belongs to the ABC transporter superfamily.</text>
</comment>
<evidence type="ECO:0000256" key="1">
    <source>
        <dbReference type="ARBA" id="ARBA00004202"/>
    </source>
</evidence>
<dbReference type="SUPFAM" id="SSF52540">
    <property type="entry name" value="P-loop containing nucleoside triphosphate hydrolases"/>
    <property type="match status" value="1"/>
</dbReference>
<dbReference type="GO" id="GO:0005886">
    <property type="term" value="C:plasma membrane"/>
    <property type="evidence" value="ECO:0007669"/>
    <property type="project" value="UniProtKB-SubCell"/>
</dbReference>
<keyword evidence="4" id="KW-1003">Cell membrane</keyword>
<dbReference type="Proteomes" id="UP000503297">
    <property type="component" value="Chromosome"/>
</dbReference>
<evidence type="ECO:0000256" key="5">
    <source>
        <dbReference type="ARBA" id="ARBA00022741"/>
    </source>
</evidence>
<proteinExistence type="inferred from homology"/>
<keyword evidence="6 9" id="KW-0067">ATP-binding</keyword>
<dbReference type="InterPro" id="IPR003593">
    <property type="entry name" value="AAA+_ATPase"/>
</dbReference>
<keyword evidence="5" id="KW-0547">Nucleotide-binding</keyword>
<dbReference type="PANTHER" id="PTHR43297:SF2">
    <property type="entry name" value="DIPEPTIDE TRANSPORT ATP-BINDING PROTEIN DPPD"/>
    <property type="match status" value="1"/>
</dbReference>
<dbReference type="PROSITE" id="PS50893">
    <property type="entry name" value="ABC_TRANSPORTER_2"/>
    <property type="match status" value="1"/>
</dbReference>
<dbReference type="EMBL" id="CP053716">
    <property type="protein sequence ID" value="QKF07536.1"/>
    <property type="molecule type" value="Genomic_DNA"/>
</dbReference>
<accession>A0A6M8J6H8</accession>
<evidence type="ECO:0000256" key="4">
    <source>
        <dbReference type="ARBA" id="ARBA00022475"/>
    </source>
</evidence>
<evidence type="ECO:0000256" key="6">
    <source>
        <dbReference type="ARBA" id="ARBA00022840"/>
    </source>
</evidence>
<dbReference type="SMART" id="SM00382">
    <property type="entry name" value="AAA"/>
    <property type="match status" value="1"/>
</dbReference>
<dbReference type="KEGG" id="bwa:HLV38_04945"/>
<evidence type="ECO:0000259" key="8">
    <source>
        <dbReference type="PROSITE" id="PS50893"/>
    </source>
</evidence>